<dbReference type="InterPro" id="IPR004358">
    <property type="entry name" value="Sig_transdc_His_kin-like_C"/>
</dbReference>
<evidence type="ECO:0000256" key="4">
    <source>
        <dbReference type="ARBA" id="ARBA00022553"/>
    </source>
</evidence>
<dbReference type="SMART" id="SM00387">
    <property type="entry name" value="HATPase_c"/>
    <property type="match status" value="1"/>
</dbReference>
<evidence type="ECO:0000259" key="18">
    <source>
        <dbReference type="PROSITE" id="PS50113"/>
    </source>
</evidence>
<dbReference type="Pfam" id="PF02518">
    <property type="entry name" value="HATPase_c"/>
    <property type="match status" value="1"/>
</dbReference>
<comment type="subcellular location">
    <subcellularLocation>
        <location evidence="2">Membrane</location>
    </subcellularLocation>
</comment>
<dbReference type="GO" id="GO:0016020">
    <property type="term" value="C:membrane"/>
    <property type="evidence" value="ECO:0007669"/>
    <property type="project" value="UniProtKB-SubCell"/>
</dbReference>
<dbReference type="FunFam" id="3.30.565.10:FF:000010">
    <property type="entry name" value="Sensor histidine kinase RcsC"/>
    <property type="match status" value="1"/>
</dbReference>
<dbReference type="InterPro" id="IPR035965">
    <property type="entry name" value="PAS-like_dom_sf"/>
</dbReference>
<dbReference type="InterPro" id="IPR000700">
    <property type="entry name" value="PAS-assoc_C"/>
</dbReference>
<dbReference type="CDD" id="cd00082">
    <property type="entry name" value="HisKA"/>
    <property type="match status" value="1"/>
</dbReference>
<keyword evidence="12 14" id="KW-0472">Membrane</keyword>
<dbReference type="InterPro" id="IPR036890">
    <property type="entry name" value="HATPase_C_sf"/>
</dbReference>
<dbReference type="AlphaFoldDB" id="A0A126UY47"/>
<dbReference type="PROSITE" id="PS50113">
    <property type="entry name" value="PAC"/>
    <property type="match status" value="1"/>
</dbReference>
<evidence type="ECO:0000256" key="1">
    <source>
        <dbReference type="ARBA" id="ARBA00000085"/>
    </source>
</evidence>
<dbReference type="SUPFAM" id="SSF55785">
    <property type="entry name" value="PYP-like sensor domain (PAS domain)"/>
    <property type="match status" value="1"/>
</dbReference>
<dbReference type="RefSeq" id="WP_062628158.1">
    <property type="nucleotide sequence ID" value="NZ_CP014327.1"/>
</dbReference>
<dbReference type="SUPFAM" id="SSF52172">
    <property type="entry name" value="CheY-like"/>
    <property type="match status" value="1"/>
</dbReference>
<dbReference type="Gene3D" id="3.30.565.10">
    <property type="entry name" value="Histidine kinase-like ATPase, C-terminal domain"/>
    <property type="match status" value="1"/>
</dbReference>
<evidence type="ECO:0000256" key="8">
    <source>
        <dbReference type="ARBA" id="ARBA00022777"/>
    </source>
</evidence>
<reference evidence="19 20" key="1">
    <citation type="submission" date="2016-02" db="EMBL/GenBank/DDBJ databases">
        <title>Complete genome sequence of Halocynthiibacter arcticus PAMC 20958t from arctic marine sediment.</title>
        <authorList>
            <person name="Lee Y.M."/>
            <person name="Baek K."/>
            <person name="Lee H.K."/>
            <person name="Shin S.C."/>
        </authorList>
    </citation>
    <scope>NUCLEOTIDE SEQUENCE [LARGE SCALE GENOMIC DNA]</scope>
    <source>
        <strain evidence="19">PAMC 20958</strain>
    </source>
</reference>
<evidence type="ECO:0000256" key="14">
    <source>
        <dbReference type="SAM" id="Phobius"/>
    </source>
</evidence>
<dbReference type="SMART" id="SM00448">
    <property type="entry name" value="REC"/>
    <property type="match status" value="1"/>
</dbReference>
<dbReference type="SMART" id="SM00086">
    <property type="entry name" value="PAC"/>
    <property type="match status" value="1"/>
</dbReference>
<accession>A0A126UY47</accession>
<dbReference type="GO" id="GO:0005524">
    <property type="term" value="F:ATP binding"/>
    <property type="evidence" value="ECO:0007669"/>
    <property type="project" value="UniProtKB-KW"/>
</dbReference>
<dbReference type="SUPFAM" id="SSF55874">
    <property type="entry name" value="ATPase domain of HSP90 chaperone/DNA topoisomerase II/histidine kinase"/>
    <property type="match status" value="1"/>
</dbReference>
<feature type="transmembrane region" description="Helical" evidence="14">
    <location>
        <begin position="64"/>
        <end position="81"/>
    </location>
</feature>
<evidence type="ECO:0000256" key="12">
    <source>
        <dbReference type="ARBA" id="ARBA00023136"/>
    </source>
</evidence>
<keyword evidence="11" id="KW-0902">Two-component regulatory system</keyword>
<proteinExistence type="predicted"/>
<evidence type="ECO:0000256" key="5">
    <source>
        <dbReference type="ARBA" id="ARBA00022679"/>
    </source>
</evidence>
<dbReference type="CDD" id="cd00130">
    <property type="entry name" value="PAS"/>
    <property type="match status" value="1"/>
</dbReference>
<dbReference type="GO" id="GO:0000155">
    <property type="term" value="F:phosphorelay sensor kinase activity"/>
    <property type="evidence" value="ECO:0007669"/>
    <property type="project" value="InterPro"/>
</dbReference>
<dbReference type="OrthoDB" id="9801651at2"/>
<dbReference type="NCBIfam" id="TIGR00229">
    <property type="entry name" value="sensory_box"/>
    <property type="match status" value="1"/>
</dbReference>
<sequence length="683" mass="74941">MAVLVVCGEVLDCFCLYRLTKVDLDPKDLPRALKLSTVTAFIQGCTLGLCVLFTWFSVVDGSTHYFAMIFLTGASINAGLVWEYHKRASKARLSVYVCVVIWLSFSDFFAASGNGNPNPFDTLATAMLAYMTFLYISYANSTFKRRLANSRNIFEQKRKLAEMHATLISKELHSRNLALVAQSANDSVIISGPDRGIEWVNPAFTRITGYDREEVLGRKVADLLNGPETDPKTLKAIADALGQHKSIRVEIQSHTKSGEIVWVDANITPIISENGTLAKVISVERDITQAKEREKELALAKVAAEEGARTKANFLATMSHEIRTPLNGIIGMADLLKQTKLEGDQGKYTDTILSSGEALLRIINDILDLSKLDAGGIKILMEPFSLSRCLTESVNLLAPLAEEKGIGINLEFLPDTPDFFVGDVGHIRQIVINLVGNAIKFTPQGEVAICVNIQSVCAGNLIEIAVKDTGIGIAPEALSRIFDEFSQAEEDTTRNYGGTGLGLTISRRFALEMGGDIHVQSTIGVGSCFTLSLTLSAHSGVENLRPLEAAPLSNVLDLRDKRILVAEDNGTNRLLIRKMLERHAGDLQFAQDGIDAVEQYKKHKPELVLMDVSMPKQNGLQATRCIRKFEEEDGSRAIIIALTANAFNSDREECLNSGMDGFLTKPVKMKELLDCVSFHIAQR</sequence>
<gene>
    <name evidence="19" type="ORF">RC74_06520</name>
</gene>
<organism evidence="19 20">
    <name type="scientific">Falsihalocynthiibacter arcticus</name>
    <dbReference type="NCBI Taxonomy" id="1579316"/>
    <lineage>
        <taxon>Bacteria</taxon>
        <taxon>Pseudomonadati</taxon>
        <taxon>Pseudomonadota</taxon>
        <taxon>Alphaproteobacteria</taxon>
        <taxon>Rhodobacterales</taxon>
        <taxon>Roseobacteraceae</taxon>
        <taxon>Falsihalocynthiibacter</taxon>
    </lineage>
</organism>
<keyword evidence="6 14" id="KW-0812">Transmembrane</keyword>
<feature type="transmembrane region" description="Helical" evidence="14">
    <location>
        <begin position="35"/>
        <end position="58"/>
    </location>
</feature>
<evidence type="ECO:0000313" key="19">
    <source>
        <dbReference type="EMBL" id="AML50974.1"/>
    </source>
</evidence>
<dbReference type="Gene3D" id="1.10.287.130">
    <property type="match status" value="1"/>
</dbReference>
<keyword evidence="20" id="KW-1185">Reference proteome</keyword>
<evidence type="ECO:0000256" key="11">
    <source>
        <dbReference type="ARBA" id="ARBA00023012"/>
    </source>
</evidence>
<keyword evidence="4 13" id="KW-0597">Phosphoprotein</keyword>
<dbReference type="InterPro" id="IPR003594">
    <property type="entry name" value="HATPase_dom"/>
</dbReference>
<dbReference type="FunFam" id="1.10.287.130:FF:000004">
    <property type="entry name" value="Ethylene receptor 1"/>
    <property type="match status" value="1"/>
</dbReference>
<evidence type="ECO:0000256" key="2">
    <source>
        <dbReference type="ARBA" id="ARBA00004370"/>
    </source>
</evidence>
<dbReference type="KEGG" id="hat:RC74_06520"/>
<dbReference type="EC" id="2.7.13.3" evidence="3"/>
<evidence type="ECO:0000256" key="6">
    <source>
        <dbReference type="ARBA" id="ARBA00022692"/>
    </source>
</evidence>
<feature type="modified residue" description="4-aspartylphosphate" evidence="13">
    <location>
        <position position="611"/>
    </location>
</feature>
<dbReference type="PANTHER" id="PTHR45339:SF1">
    <property type="entry name" value="HYBRID SIGNAL TRANSDUCTION HISTIDINE KINASE J"/>
    <property type="match status" value="1"/>
</dbReference>
<dbReference type="Gene3D" id="3.40.50.2300">
    <property type="match status" value="1"/>
</dbReference>
<dbReference type="Gene3D" id="3.30.450.20">
    <property type="entry name" value="PAS domain"/>
    <property type="match status" value="1"/>
</dbReference>
<dbReference type="InterPro" id="IPR001610">
    <property type="entry name" value="PAC"/>
</dbReference>
<keyword evidence="7" id="KW-0547">Nucleotide-binding</keyword>
<keyword evidence="9" id="KW-0067">ATP-binding</keyword>
<feature type="transmembrane region" description="Helical" evidence="14">
    <location>
        <begin position="93"/>
        <end position="111"/>
    </location>
</feature>
<evidence type="ECO:0000256" key="9">
    <source>
        <dbReference type="ARBA" id="ARBA00022840"/>
    </source>
</evidence>
<dbReference type="Proteomes" id="UP000070371">
    <property type="component" value="Chromosome"/>
</dbReference>
<evidence type="ECO:0000256" key="13">
    <source>
        <dbReference type="PROSITE-ProRule" id="PRU00169"/>
    </source>
</evidence>
<dbReference type="STRING" id="1579316.RC74_06520"/>
<dbReference type="SUPFAM" id="SSF47384">
    <property type="entry name" value="Homodimeric domain of signal transducing histidine kinase"/>
    <property type="match status" value="1"/>
</dbReference>
<dbReference type="EMBL" id="CP014327">
    <property type="protein sequence ID" value="AML50974.1"/>
    <property type="molecule type" value="Genomic_DNA"/>
</dbReference>
<keyword evidence="8" id="KW-0418">Kinase</keyword>
<evidence type="ECO:0000256" key="10">
    <source>
        <dbReference type="ARBA" id="ARBA00022989"/>
    </source>
</evidence>
<dbReference type="Pfam" id="PF00512">
    <property type="entry name" value="HisKA"/>
    <property type="match status" value="1"/>
</dbReference>
<dbReference type="PROSITE" id="PS50112">
    <property type="entry name" value="PAS"/>
    <property type="match status" value="1"/>
</dbReference>
<name>A0A126UY47_9RHOB</name>
<dbReference type="PANTHER" id="PTHR45339">
    <property type="entry name" value="HYBRID SIGNAL TRANSDUCTION HISTIDINE KINASE J"/>
    <property type="match status" value="1"/>
</dbReference>
<dbReference type="SMART" id="SM00091">
    <property type="entry name" value="PAS"/>
    <property type="match status" value="1"/>
</dbReference>
<protein>
    <recommendedName>
        <fullName evidence="3">histidine kinase</fullName>
        <ecNumber evidence="3">2.7.13.3</ecNumber>
    </recommendedName>
</protein>
<dbReference type="InterPro" id="IPR005467">
    <property type="entry name" value="His_kinase_dom"/>
</dbReference>
<dbReference type="PROSITE" id="PS50110">
    <property type="entry name" value="RESPONSE_REGULATORY"/>
    <property type="match status" value="1"/>
</dbReference>
<dbReference type="InterPro" id="IPR011006">
    <property type="entry name" value="CheY-like_superfamily"/>
</dbReference>
<dbReference type="Pfam" id="PF00072">
    <property type="entry name" value="Response_reg"/>
    <property type="match status" value="1"/>
</dbReference>
<dbReference type="Pfam" id="PF13426">
    <property type="entry name" value="PAS_9"/>
    <property type="match status" value="1"/>
</dbReference>
<keyword evidence="5" id="KW-0808">Transferase</keyword>
<evidence type="ECO:0000259" key="15">
    <source>
        <dbReference type="PROSITE" id="PS50109"/>
    </source>
</evidence>
<comment type="catalytic activity">
    <reaction evidence="1">
        <text>ATP + protein L-histidine = ADP + protein N-phospho-L-histidine.</text>
        <dbReference type="EC" id="2.7.13.3"/>
    </reaction>
</comment>
<keyword evidence="10 14" id="KW-1133">Transmembrane helix</keyword>
<dbReference type="InterPro" id="IPR036097">
    <property type="entry name" value="HisK_dim/P_sf"/>
</dbReference>
<dbReference type="CDD" id="cd16922">
    <property type="entry name" value="HATPase_EvgS-ArcB-TorS-like"/>
    <property type="match status" value="1"/>
</dbReference>
<feature type="transmembrane region" description="Helical" evidence="14">
    <location>
        <begin position="123"/>
        <end position="141"/>
    </location>
</feature>
<dbReference type="InterPro" id="IPR003661">
    <property type="entry name" value="HisK_dim/P_dom"/>
</dbReference>
<feature type="domain" description="Response regulatory" evidence="16">
    <location>
        <begin position="562"/>
        <end position="680"/>
    </location>
</feature>
<dbReference type="PRINTS" id="PR00344">
    <property type="entry name" value="BCTRLSENSOR"/>
</dbReference>
<dbReference type="InterPro" id="IPR000014">
    <property type="entry name" value="PAS"/>
</dbReference>
<dbReference type="CDD" id="cd17546">
    <property type="entry name" value="REC_hyHK_CKI1_RcsC-like"/>
    <property type="match status" value="1"/>
</dbReference>
<feature type="domain" description="PAC" evidence="18">
    <location>
        <begin position="245"/>
        <end position="299"/>
    </location>
</feature>
<feature type="domain" description="PAS" evidence="17">
    <location>
        <begin position="173"/>
        <end position="244"/>
    </location>
</feature>
<evidence type="ECO:0000313" key="20">
    <source>
        <dbReference type="Proteomes" id="UP000070371"/>
    </source>
</evidence>
<dbReference type="PROSITE" id="PS50109">
    <property type="entry name" value="HIS_KIN"/>
    <property type="match status" value="1"/>
</dbReference>
<feature type="domain" description="Histidine kinase" evidence="15">
    <location>
        <begin position="317"/>
        <end position="537"/>
    </location>
</feature>
<evidence type="ECO:0000259" key="17">
    <source>
        <dbReference type="PROSITE" id="PS50112"/>
    </source>
</evidence>
<dbReference type="SMART" id="SM00388">
    <property type="entry name" value="HisKA"/>
    <property type="match status" value="1"/>
</dbReference>
<evidence type="ECO:0000256" key="3">
    <source>
        <dbReference type="ARBA" id="ARBA00012438"/>
    </source>
</evidence>
<evidence type="ECO:0000256" key="7">
    <source>
        <dbReference type="ARBA" id="ARBA00022741"/>
    </source>
</evidence>
<evidence type="ECO:0000259" key="16">
    <source>
        <dbReference type="PROSITE" id="PS50110"/>
    </source>
</evidence>
<dbReference type="InterPro" id="IPR001789">
    <property type="entry name" value="Sig_transdc_resp-reg_receiver"/>
</dbReference>